<dbReference type="GO" id="GO:0000166">
    <property type="term" value="F:nucleotide binding"/>
    <property type="evidence" value="ECO:0007669"/>
    <property type="project" value="UniProtKB-KW"/>
</dbReference>
<evidence type="ECO:0000256" key="10">
    <source>
        <dbReference type="ARBA" id="ARBA00052053"/>
    </source>
</evidence>
<dbReference type="NCBIfam" id="TIGR02918">
    <property type="entry name" value="accessory Sec system glycosyltransferase GtfA"/>
    <property type="match status" value="1"/>
</dbReference>
<evidence type="ECO:0000256" key="8">
    <source>
        <dbReference type="ARBA" id="ARBA00022741"/>
    </source>
</evidence>
<comment type="catalytic activity">
    <reaction evidence="10 11">
        <text>L-seryl-[protein] + UDP-N-acetyl-alpha-D-glucosamine = 3-O-[N-acetyl-alpha-D-glucosaminyl]-L-seryl-[protein] + UDP + H(+)</text>
        <dbReference type="Rhea" id="RHEA:59872"/>
        <dbReference type="Rhea" id="RHEA-COMP:9863"/>
        <dbReference type="Rhea" id="RHEA-COMP:15471"/>
        <dbReference type="ChEBI" id="CHEBI:15378"/>
        <dbReference type="ChEBI" id="CHEBI:29999"/>
        <dbReference type="ChEBI" id="CHEBI:57705"/>
        <dbReference type="ChEBI" id="CHEBI:58223"/>
        <dbReference type="ChEBI" id="CHEBI:143279"/>
    </reaction>
</comment>
<evidence type="ECO:0000259" key="13">
    <source>
        <dbReference type="Pfam" id="PF22145"/>
    </source>
</evidence>
<dbReference type="Gene3D" id="3.40.50.2000">
    <property type="entry name" value="Glycogen Phosphorylase B"/>
    <property type="match status" value="2"/>
</dbReference>
<feature type="binding site" evidence="11">
    <location>
        <begin position="384"/>
        <end position="385"/>
    </location>
    <ligand>
        <name>UDP</name>
        <dbReference type="ChEBI" id="CHEBI:58223"/>
    </ligand>
</feature>
<evidence type="ECO:0000256" key="5">
    <source>
        <dbReference type="ARBA" id="ARBA00022490"/>
    </source>
</evidence>
<comment type="similarity">
    <text evidence="3 11">Belongs to the glycosyltransferase group 1 family. Glycosyltransferase 4 subfamily.</text>
</comment>
<comment type="function">
    <text evidence="11">Required for polymorphic O-glycosylation of the serine-rich repeat protein in this bacteria. Catalyzes the first step in glycosylation by transferring N-acetylglucosamine from UDP-GlcNAc to serine residues in the substrate protein. Part of the accessory SecA2/SecY2 system specifically required to export serine-rich repeat cell wall proteins usually encoded upstream in the same operon.</text>
</comment>
<evidence type="ECO:0000256" key="11">
    <source>
        <dbReference type="HAMAP-Rule" id="MF_01472"/>
    </source>
</evidence>
<dbReference type="HAMAP" id="MF_01472">
    <property type="entry name" value="GtfA"/>
    <property type="match status" value="1"/>
</dbReference>
<dbReference type="PANTHER" id="PTHR12526">
    <property type="entry name" value="GLYCOSYLTRANSFERASE"/>
    <property type="match status" value="1"/>
</dbReference>
<dbReference type="EC" id="2.4.1.-" evidence="11"/>
<evidence type="ECO:0000256" key="6">
    <source>
        <dbReference type="ARBA" id="ARBA00022676"/>
    </source>
</evidence>
<sequence length="503" mass="57696">MTVYSFNLGIGWANSGVEYAEAYRAKLLRNLKIPAKFIFTDLVLNENIEHLTANLGLKDEEIIWMYSYFTDIKIAKTTYTLEKLKDSLAAKIVDERRDGAVIHLYFEGENNWVAAYMKDPTSSYVERAEFVSNNCLYRKDYYSYTRVLTEYYTPRDNRAYLYQRRFFNEDGTTAYEELLDGDSESLFRFPDKVIYSKAELVAYFIAQLKMKTGDIALLDRASGIAQQLFENKGQAKLGVMIHADHFSENSTDDNYILWNNYYDYQFNNSEVVDFYVVATQAQNDLLTNHFKKYLHQQPQIYTIPVGSIEKLNKPTKPRRKFALMTASRLSAEKHVDWLVEAVVQAHENLPKLTLDIYGEGESLEQIRESIEKQQAGAYIHLLGHQDIQDKYINYSAYVTASTTEGFGLSLLEALGSGLPLVGLNVRYGMQTFVDNGQNGFVCPWSEAVSSPEVIKNLAAEICKLFEQDLQKFESNSYTKAKNFLEEKVQASWKELILAQGGQN</sequence>
<dbReference type="Proteomes" id="UP001139006">
    <property type="component" value="Unassembled WGS sequence"/>
</dbReference>
<feature type="binding site" evidence="11">
    <location>
        <begin position="16"/>
        <end position="19"/>
    </location>
    <ligand>
        <name>UDP</name>
        <dbReference type="ChEBI" id="CHEBI:58223"/>
    </ligand>
</feature>
<dbReference type="InterPro" id="IPR014267">
    <property type="entry name" value="GtfA"/>
</dbReference>
<dbReference type="FunFam" id="3.40.50.2000:FF:000196">
    <property type="entry name" value="UDP-N-acetylglucosamine--peptide N-acetylglucosaminyltransferase GtfA subunit"/>
    <property type="match status" value="1"/>
</dbReference>
<keyword evidence="9 11" id="KW-0472">Membrane</keyword>
<dbReference type="RefSeq" id="WP_253358561.1">
    <property type="nucleotide sequence ID" value="NZ_JAIULA010000001.1"/>
</dbReference>
<dbReference type="Pfam" id="PF22145">
    <property type="entry name" value="GtfA_EBD"/>
    <property type="match status" value="1"/>
</dbReference>
<reference evidence="14 15" key="1">
    <citation type="journal article" date="2023" name="Int. J. Syst. Evol. Microbiol.">
        <title>Ligilactobacillus ubinensis sp. nov., a novel species isolated from the wild ferment of a durian fruit (Durio zibethinus).</title>
        <authorList>
            <person name="Heng Y.C."/>
            <person name="Menon N."/>
            <person name="Chen B."/>
            <person name="Loo B.Z.L."/>
            <person name="Wong G.W.J."/>
            <person name="Lim A.C.H."/>
            <person name="Silvaraju S."/>
            <person name="Kittelmann S."/>
        </authorList>
    </citation>
    <scope>NUCLEOTIDE SEQUENCE [LARGE SCALE GENOMIC DNA]</scope>
    <source>
        <strain evidence="14 15">WILCCON 0076</strain>
    </source>
</reference>
<comment type="caution">
    <text evidence="14">The sequence shown here is derived from an EMBL/GenBank/DDBJ whole genome shotgun (WGS) entry which is preliminary data.</text>
</comment>
<evidence type="ECO:0000256" key="9">
    <source>
        <dbReference type="ARBA" id="ARBA00023136"/>
    </source>
</evidence>
<gene>
    <name evidence="11 14" type="primary">gtfA</name>
    <name evidence="14" type="ORF">LB941_00650</name>
</gene>
<dbReference type="SUPFAM" id="SSF53756">
    <property type="entry name" value="UDP-Glycosyltransferase/glycogen phosphorylase"/>
    <property type="match status" value="1"/>
</dbReference>
<keyword evidence="15" id="KW-1185">Reference proteome</keyword>
<feature type="binding site" evidence="11">
    <location>
        <begin position="404"/>
        <end position="407"/>
    </location>
    <ligand>
        <name>N-acetyl-D-glucosamine</name>
        <dbReference type="ChEBI" id="CHEBI:506227"/>
    </ligand>
</feature>
<evidence type="ECO:0000256" key="2">
    <source>
        <dbReference type="ARBA" id="ARBA00004922"/>
    </source>
</evidence>
<evidence type="ECO:0000256" key="3">
    <source>
        <dbReference type="ARBA" id="ARBA00009481"/>
    </source>
</evidence>
<comment type="subcellular location">
    <subcellularLocation>
        <location evidence="1 11">Cell membrane</location>
        <topology evidence="1 11">Peripheral membrane protein</topology>
    </subcellularLocation>
    <subcellularLocation>
        <location evidence="11">Cytoplasm</location>
    </subcellularLocation>
    <text evidence="11">Cell membrane association requires GtfB.</text>
</comment>
<dbReference type="GO" id="GO:0005737">
    <property type="term" value="C:cytoplasm"/>
    <property type="evidence" value="ECO:0007669"/>
    <property type="project" value="UniProtKB-SubCell"/>
</dbReference>
<evidence type="ECO:0000313" key="14">
    <source>
        <dbReference type="EMBL" id="MCP0885841.1"/>
    </source>
</evidence>
<dbReference type="InterPro" id="IPR001296">
    <property type="entry name" value="Glyco_trans_1"/>
</dbReference>
<protein>
    <recommendedName>
        <fullName evidence="11">UDP-N-acetylglucosamine--peptide N-acetylglucosaminyltransferase GtfA subunit</fullName>
        <ecNumber evidence="11">2.4.1.-</ecNumber>
    </recommendedName>
    <alternativeName>
        <fullName evidence="11">Glycosyltransferase GtfA</fullName>
    </alternativeName>
</protein>
<keyword evidence="5 11" id="KW-0963">Cytoplasm</keyword>
<evidence type="ECO:0000256" key="4">
    <source>
        <dbReference type="ARBA" id="ARBA00022475"/>
    </source>
</evidence>
<evidence type="ECO:0000313" key="15">
    <source>
        <dbReference type="Proteomes" id="UP001139006"/>
    </source>
</evidence>
<dbReference type="AlphaFoldDB" id="A0A9X2JLA2"/>
<evidence type="ECO:0000256" key="7">
    <source>
        <dbReference type="ARBA" id="ARBA00022679"/>
    </source>
</evidence>
<dbReference type="Pfam" id="PF00534">
    <property type="entry name" value="Glycos_transf_1"/>
    <property type="match status" value="1"/>
</dbReference>
<feature type="domain" description="Glycosyl transferase family 1" evidence="12">
    <location>
        <begin position="311"/>
        <end position="446"/>
    </location>
</feature>
<name>A0A9X2JLA2_9LACO</name>
<organism evidence="14 15">
    <name type="scientific">Ligilactobacillus ubinensis</name>
    <dbReference type="NCBI Taxonomy" id="2876789"/>
    <lineage>
        <taxon>Bacteria</taxon>
        <taxon>Bacillati</taxon>
        <taxon>Bacillota</taxon>
        <taxon>Bacilli</taxon>
        <taxon>Lactobacillales</taxon>
        <taxon>Lactobacillaceae</taxon>
        <taxon>Ligilactobacillus</taxon>
    </lineage>
</organism>
<dbReference type="PANTHER" id="PTHR12526:SF629">
    <property type="entry name" value="TEICHURONIC ACID BIOSYNTHESIS GLYCOSYLTRANSFERASE TUAH-RELATED"/>
    <property type="match status" value="1"/>
</dbReference>
<evidence type="ECO:0000256" key="1">
    <source>
        <dbReference type="ARBA" id="ARBA00004202"/>
    </source>
</evidence>
<feature type="binding site" evidence="11">
    <location>
        <position position="242"/>
    </location>
    <ligand>
        <name>N-acetyl-D-glucosamine</name>
        <dbReference type="ChEBI" id="CHEBI:506227"/>
    </ligand>
</feature>
<feature type="domain" description="GtfA extended beta-sheet meander" evidence="13">
    <location>
        <begin position="96"/>
        <end position="191"/>
    </location>
</feature>
<comment type="pathway">
    <text evidence="2 11">Protein modification; protein glycosylation.</text>
</comment>
<evidence type="ECO:0000259" key="12">
    <source>
        <dbReference type="Pfam" id="PF00534"/>
    </source>
</evidence>
<keyword evidence="4 11" id="KW-1003">Cell membrane</keyword>
<accession>A0A9X2JLA2</accession>
<dbReference type="GO" id="GO:0005886">
    <property type="term" value="C:plasma membrane"/>
    <property type="evidence" value="ECO:0007669"/>
    <property type="project" value="UniProtKB-SubCell"/>
</dbReference>
<dbReference type="EMBL" id="JAIULA010000001">
    <property type="protein sequence ID" value="MCP0885841.1"/>
    <property type="molecule type" value="Genomic_DNA"/>
</dbReference>
<keyword evidence="7 11" id="KW-0808">Transferase</keyword>
<dbReference type="GO" id="GO:0016757">
    <property type="term" value="F:glycosyltransferase activity"/>
    <property type="evidence" value="ECO:0007669"/>
    <property type="project" value="UniProtKB-UniRule"/>
</dbReference>
<comment type="subunit">
    <text evidence="11">Forms a heterotetramer with 2 subunits each of GtfA and GtfB. Part of the accessory SecA2/SecY2 protein translocation apparatus.</text>
</comment>
<keyword evidence="6 11" id="KW-0328">Glycosyltransferase</keyword>
<dbReference type="GO" id="GO:0017122">
    <property type="term" value="C:protein N-acetylglucosaminyltransferase complex"/>
    <property type="evidence" value="ECO:0007669"/>
    <property type="project" value="UniProtKB-UniRule"/>
</dbReference>
<dbReference type="InterPro" id="IPR054396">
    <property type="entry name" value="GtfA_EBD"/>
</dbReference>
<proteinExistence type="inferred from homology"/>
<keyword evidence="8 11" id="KW-0547">Nucleotide-binding</keyword>